<dbReference type="EC" id="2.6.1.-" evidence="6"/>
<evidence type="ECO:0000256" key="4">
    <source>
        <dbReference type="ARBA" id="ARBA00022679"/>
    </source>
</evidence>
<comment type="cofactor">
    <cofactor evidence="1 6">
        <name>pyridoxal 5'-phosphate</name>
        <dbReference type="ChEBI" id="CHEBI:597326"/>
    </cofactor>
</comment>
<dbReference type="Proteomes" id="UP000019482">
    <property type="component" value="Unassembled WGS sequence"/>
</dbReference>
<evidence type="ECO:0000256" key="1">
    <source>
        <dbReference type="ARBA" id="ARBA00001933"/>
    </source>
</evidence>
<evidence type="ECO:0000256" key="5">
    <source>
        <dbReference type="ARBA" id="ARBA00022898"/>
    </source>
</evidence>
<evidence type="ECO:0000259" key="7">
    <source>
        <dbReference type="Pfam" id="PF00155"/>
    </source>
</evidence>
<organism evidence="8 9">
    <name type="scientific">Clostridium tyrobutyricum DIVETGP</name>
    <dbReference type="NCBI Taxonomy" id="1408889"/>
    <lineage>
        <taxon>Bacteria</taxon>
        <taxon>Bacillati</taxon>
        <taxon>Bacillota</taxon>
        <taxon>Clostridia</taxon>
        <taxon>Eubacteriales</taxon>
        <taxon>Clostridiaceae</taxon>
        <taxon>Clostridium</taxon>
    </lineage>
</organism>
<keyword evidence="3 6" id="KW-0032">Aminotransferase</keyword>
<dbReference type="Gene3D" id="3.90.1150.10">
    <property type="entry name" value="Aspartate Aminotransferase, domain 1"/>
    <property type="match status" value="1"/>
</dbReference>
<evidence type="ECO:0000256" key="6">
    <source>
        <dbReference type="RuleBase" id="RU000481"/>
    </source>
</evidence>
<dbReference type="AlphaFoldDB" id="W6N4E1"/>
<dbReference type="FunFam" id="3.40.640.10:FF:000033">
    <property type="entry name" value="Aspartate aminotransferase"/>
    <property type="match status" value="1"/>
</dbReference>
<evidence type="ECO:0000313" key="8">
    <source>
        <dbReference type="EMBL" id="CDL91408.1"/>
    </source>
</evidence>
<evidence type="ECO:0000256" key="2">
    <source>
        <dbReference type="ARBA" id="ARBA00007441"/>
    </source>
</evidence>
<keyword evidence="4 6" id="KW-0808">Transferase</keyword>
<dbReference type="GO" id="GO:0006520">
    <property type="term" value="P:amino acid metabolic process"/>
    <property type="evidence" value="ECO:0007669"/>
    <property type="project" value="InterPro"/>
</dbReference>
<proteinExistence type="inferred from homology"/>
<keyword evidence="5" id="KW-0663">Pyridoxal phosphate</keyword>
<feature type="domain" description="Aminotransferase class I/classII large" evidence="7">
    <location>
        <begin position="30"/>
        <end position="379"/>
    </location>
</feature>
<accession>W6N4E1</accession>
<dbReference type="InterPro" id="IPR004838">
    <property type="entry name" value="NHTrfase_class1_PyrdxlP-BS"/>
</dbReference>
<dbReference type="EMBL" id="CBXI010000023">
    <property type="protein sequence ID" value="CDL91408.1"/>
    <property type="molecule type" value="Genomic_DNA"/>
</dbReference>
<protein>
    <recommendedName>
        <fullName evidence="6">Aminotransferase</fullName>
        <ecNumber evidence="6">2.6.1.-</ecNumber>
    </recommendedName>
</protein>
<dbReference type="PANTHER" id="PTHR46383:SF1">
    <property type="entry name" value="ASPARTATE AMINOTRANSFERASE"/>
    <property type="match status" value="1"/>
</dbReference>
<dbReference type="Gene3D" id="3.40.640.10">
    <property type="entry name" value="Type I PLP-dependent aspartate aminotransferase-like (Major domain)"/>
    <property type="match status" value="1"/>
</dbReference>
<keyword evidence="9" id="KW-1185">Reference proteome</keyword>
<gene>
    <name evidence="8" type="ORF">CTDIVETGP_1478</name>
</gene>
<evidence type="ECO:0000313" key="9">
    <source>
        <dbReference type="Proteomes" id="UP000019482"/>
    </source>
</evidence>
<dbReference type="PANTHER" id="PTHR46383">
    <property type="entry name" value="ASPARTATE AMINOTRANSFERASE"/>
    <property type="match status" value="1"/>
</dbReference>
<dbReference type="InterPro" id="IPR004839">
    <property type="entry name" value="Aminotransferase_I/II_large"/>
</dbReference>
<evidence type="ECO:0000256" key="3">
    <source>
        <dbReference type="ARBA" id="ARBA00022576"/>
    </source>
</evidence>
<comment type="similarity">
    <text evidence="2 6">Belongs to the class-I pyridoxal-phosphate-dependent aminotransferase family.</text>
</comment>
<dbReference type="InterPro" id="IPR015421">
    <property type="entry name" value="PyrdxlP-dep_Trfase_major"/>
</dbReference>
<dbReference type="PROSITE" id="PS00105">
    <property type="entry name" value="AA_TRANSFER_CLASS_1"/>
    <property type="match status" value="1"/>
</dbReference>
<dbReference type="Pfam" id="PF00155">
    <property type="entry name" value="Aminotran_1_2"/>
    <property type="match status" value="1"/>
</dbReference>
<comment type="caution">
    <text evidence="8">The sequence shown here is derived from an EMBL/GenBank/DDBJ whole genome shotgun (WGS) entry which is preliminary data.</text>
</comment>
<dbReference type="GeneID" id="29420787"/>
<dbReference type="RefSeq" id="WP_017895947.1">
    <property type="nucleotide sequence ID" value="NZ_CBXI010000023.1"/>
</dbReference>
<dbReference type="InterPro" id="IPR015422">
    <property type="entry name" value="PyrdxlP-dep_Trfase_small"/>
</dbReference>
<dbReference type="SUPFAM" id="SSF53383">
    <property type="entry name" value="PLP-dependent transferases"/>
    <property type="match status" value="1"/>
</dbReference>
<reference evidence="8 9" key="1">
    <citation type="journal article" date="2015" name="Genome Announc.">
        <title>Draft Genome Sequence of Clostridium tyrobutyricum Strain DIVETGP, Isolated from Cow's Milk for Grana Padano Production.</title>
        <authorList>
            <person name="Soggiu A."/>
            <person name="Piras C."/>
            <person name="Gaiarsa S."/>
            <person name="Sassera D."/>
            <person name="Roncada P."/>
            <person name="Bendixen E."/>
            <person name="Brasca M."/>
            <person name="Bonizzi L."/>
        </authorList>
    </citation>
    <scope>NUCLEOTIDE SEQUENCE [LARGE SCALE GENOMIC DNA]</scope>
    <source>
        <strain evidence="8 9">DIVETGP</strain>
    </source>
</reference>
<name>W6N4E1_CLOTY</name>
<dbReference type="GO" id="GO:0030170">
    <property type="term" value="F:pyridoxal phosphate binding"/>
    <property type="evidence" value="ECO:0007669"/>
    <property type="project" value="InterPro"/>
</dbReference>
<dbReference type="OrthoDB" id="9802328at2"/>
<sequence>MEHRFISKRYWKDATTIMDDDLAKNLKHDDTINLSIGVPDFITPKEIIDRAMEDAENGHTKYTAPIGDSELIEEIVKFYSDKYNFNVEKNEVMTVVGACHGMYLALEAVTDVEDEVIIHEPYFTPYKEQVDLVGCKPVMLKTLEEDDFNINIDRLKSVITKKTKAIILNSPNNPTGACFDRKLLEEISKVAIENDLIVISDEVYDAFTYEGEFCPIASIPGMKERTITIGSFSKGYAMTGWRIGHVIAPDFIVNCMKNINENICYSAPSVSQRAALHALRLRKKVQPEMIEEFKNRMFYSYERINGIHGLSVLPIKGGIYNFVNIKGTGMTSNEFAKMLAREVHVIVIPGTSFGESGEGYVRIACTVGIETLKEAFDRIENILHKKCTGITMSIK</sequence>
<dbReference type="GO" id="GO:0008483">
    <property type="term" value="F:transaminase activity"/>
    <property type="evidence" value="ECO:0007669"/>
    <property type="project" value="UniProtKB-KW"/>
</dbReference>
<dbReference type="CDD" id="cd00609">
    <property type="entry name" value="AAT_like"/>
    <property type="match status" value="1"/>
</dbReference>
<dbReference type="NCBIfam" id="NF004975">
    <property type="entry name" value="PRK06348.1"/>
    <property type="match status" value="1"/>
</dbReference>
<dbReference type="InterPro" id="IPR050596">
    <property type="entry name" value="AspAT/PAT-like"/>
</dbReference>
<dbReference type="InterPro" id="IPR015424">
    <property type="entry name" value="PyrdxlP-dep_Trfase"/>
</dbReference>